<reference evidence="4 5" key="1">
    <citation type="submission" date="2022-09" db="EMBL/GenBank/DDBJ databases">
        <authorList>
            <person name="Palmer J.M."/>
        </authorList>
    </citation>
    <scope>NUCLEOTIDE SEQUENCE [LARGE SCALE GENOMIC DNA]</scope>
    <source>
        <strain evidence="4 5">DSM 7382</strain>
    </source>
</reference>
<protein>
    <recommendedName>
        <fullName evidence="3">DUF6535 domain-containing protein</fullName>
    </recommendedName>
</protein>
<comment type="caution">
    <text evidence="4">The sequence shown here is derived from an EMBL/GenBank/DDBJ whole genome shotgun (WGS) entry which is preliminary data.</text>
</comment>
<feature type="transmembrane region" description="Helical" evidence="2">
    <location>
        <begin position="158"/>
        <end position="177"/>
    </location>
</feature>
<feature type="transmembrane region" description="Helical" evidence="2">
    <location>
        <begin position="229"/>
        <end position="254"/>
    </location>
</feature>
<feature type="compositionally biased region" description="Basic residues" evidence="1">
    <location>
        <begin position="1"/>
        <end position="14"/>
    </location>
</feature>
<dbReference type="EMBL" id="JASBNA010000009">
    <property type="protein sequence ID" value="KAK7689233.1"/>
    <property type="molecule type" value="Genomic_DNA"/>
</dbReference>
<feature type="compositionally biased region" description="Basic and acidic residues" evidence="1">
    <location>
        <begin position="80"/>
        <end position="89"/>
    </location>
</feature>
<feature type="compositionally biased region" description="Polar residues" evidence="1">
    <location>
        <begin position="94"/>
        <end position="111"/>
    </location>
</feature>
<feature type="compositionally biased region" description="Polar residues" evidence="1">
    <location>
        <begin position="34"/>
        <end position="44"/>
    </location>
</feature>
<dbReference type="Pfam" id="PF20153">
    <property type="entry name" value="DUF6535"/>
    <property type="match status" value="1"/>
</dbReference>
<dbReference type="InterPro" id="IPR045338">
    <property type="entry name" value="DUF6535"/>
</dbReference>
<proteinExistence type="predicted"/>
<feature type="region of interest" description="Disordered" evidence="1">
    <location>
        <begin position="1"/>
        <end position="124"/>
    </location>
</feature>
<keyword evidence="2" id="KW-0472">Membrane</keyword>
<keyword evidence="2" id="KW-0812">Transmembrane</keyword>
<dbReference type="AlphaFoldDB" id="A0AAW0G781"/>
<feature type="transmembrane region" description="Helical" evidence="2">
    <location>
        <begin position="320"/>
        <end position="338"/>
    </location>
</feature>
<name>A0AAW0G781_9APHY</name>
<evidence type="ECO:0000313" key="4">
    <source>
        <dbReference type="EMBL" id="KAK7689233.1"/>
    </source>
</evidence>
<gene>
    <name evidence="4" type="ORF">QCA50_007924</name>
</gene>
<keyword evidence="2" id="KW-1133">Transmembrane helix</keyword>
<keyword evidence="5" id="KW-1185">Reference proteome</keyword>
<organism evidence="4 5">
    <name type="scientific">Cerrena zonata</name>
    <dbReference type="NCBI Taxonomy" id="2478898"/>
    <lineage>
        <taxon>Eukaryota</taxon>
        <taxon>Fungi</taxon>
        <taxon>Dikarya</taxon>
        <taxon>Basidiomycota</taxon>
        <taxon>Agaricomycotina</taxon>
        <taxon>Agaricomycetes</taxon>
        <taxon>Polyporales</taxon>
        <taxon>Cerrenaceae</taxon>
        <taxon>Cerrena</taxon>
    </lineage>
</organism>
<accession>A0AAW0G781</accession>
<evidence type="ECO:0000313" key="5">
    <source>
        <dbReference type="Proteomes" id="UP001385951"/>
    </source>
</evidence>
<sequence length="734" mass="83497">MASSSSRRRRRSRASKSSTASDSDTDPVPVVPSDLQQHSDQVSVVEQAENMHSDSQPGIHSEYLAQDAGNLQPLESTAPADRRSEDVKGDTVSVEATSASDQQHQNVGQSPENRDPSPNTEDRVHRVRIESDRTGWGRLSDRIRQYDRDRVEDVKEDIDTLLVFAGLFSAVITAFIIESYKTLQPQPEDTTNQILLRVSAQLDSLSVSGNFVNSTIPAITSPPFVPARFVVLINILWLLSLVFALITASIGILIKQWLHELMARDTQDPRQQVKIRFFREVGVQKWGIFEIAAALPLLLQLALLLFFVGLSAFFYDLNKAVTWIMMIFMIIWFLFYLFTTFSPLLSSQCPYKTPMLKGILQQVRIGNYTWLRWLGCALYDHIPSTWPKIKQRCKALRDSFNTLSATWLAREEMKVRESDIWDLAVVVCSREILRGEQLDETFADCVRNCHMGRLLDCMESLLDGRSPDIEGVLPDVPQGFTKSVNQLYISLMGTLVSPSDDLWDLSAWYATSIYAILQLPQFIPRELRPMFIQFINGNEKSAVFSILMMYSFVHKTMRDYPEDGVSLFPNFSPYDLQKNHSGPQFISNLAAATRSICHYLQPRMDPDTDQEDPDTDREEVFLAIKELCRCPDPAIPNNPLAFALTFAEVLFKLTPPIARQEHREILVEVMSEIAVTITDTDGSLWPTSYQSCVQHAYGTFRYMGLADAQLVPKLKELIRSWTPDFDTNWRYASW</sequence>
<dbReference type="Proteomes" id="UP001385951">
    <property type="component" value="Unassembled WGS sequence"/>
</dbReference>
<evidence type="ECO:0000256" key="2">
    <source>
        <dbReference type="SAM" id="Phobius"/>
    </source>
</evidence>
<evidence type="ECO:0000256" key="1">
    <source>
        <dbReference type="SAM" id="MobiDB-lite"/>
    </source>
</evidence>
<feature type="transmembrane region" description="Helical" evidence="2">
    <location>
        <begin position="286"/>
        <end position="314"/>
    </location>
</feature>
<feature type="compositionally biased region" description="Basic and acidic residues" evidence="1">
    <location>
        <begin position="112"/>
        <end position="124"/>
    </location>
</feature>
<evidence type="ECO:0000259" key="3">
    <source>
        <dbReference type="Pfam" id="PF20153"/>
    </source>
</evidence>
<feature type="domain" description="DUF6535" evidence="3">
    <location>
        <begin position="136"/>
        <end position="314"/>
    </location>
</feature>